<organism evidence="1">
    <name type="scientific">Caulobacter phage BL57</name>
    <dbReference type="NCBI Taxonomy" id="3348355"/>
    <lineage>
        <taxon>Viruses</taxon>
    </lineage>
</organism>
<sequence>MAPIVTIVAGTPVLQLGFHKFSKLSGVSLSSPADGQILGYNAALDIWTNIDAPEGGGGGSIGVPSFGPHTYWRLLLHTTDGSTVQYGIQEIQFKHSKTGPDLANGGTASASSDEFGTVTGAFDNVISGAWFSTSAADGEWIKYQFPARPTSAT</sequence>
<gene>
    <name evidence="1" type="ORF">BL57_115</name>
</gene>
<dbReference type="EMBL" id="PQ287320">
    <property type="protein sequence ID" value="XHV10587.1"/>
    <property type="molecule type" value="Genomic_DNA"/>
</dbReference>
<name>A0AB74UG55_9VIRU</name>
<reference evidence="1" key="1">
    <citation type="submission" date="2024-10" db="EMBL/GenBank/DDBJ databases">
        <title>Genetic diversity among independent isolates of the Dolichocephalovirinae subfamily.</title>
        <authorList>
            <person name="Ely B."/>
            <person name="Thomas Q."/>
            <person name="Mohammadi T."/>
        </authorList>
    </citation>
    <scope>NUCLEOTIDE SEQUENCE</scope>
</reference>
<accession>A0AB74UG55</accession>
<protein>
    <submittedName>
        <fullName evidence="1">Uncharacterized protein</fullName>
    </submittedName>
</protein>
<proteinExistence type="predicted"/>
<evidence type="ECO:0000313" key="1">
    <source>
        <dbReference type="EMBL" id="XHV10587.1"/>
    </source>
</evidence>